<organism evidence="1 2">
    <name type="scientific">Bradyrhizobium neotropicale</name>
    <dbReference type="NCBI Taxonomy" id="1497615"/>
    <lineage>
        <taxon>Bacteria</taxon>
        <taxon>Pseudomonadati</taxon>
        <taxon>Pseudomonadota</taxon>
        <taxon>Alphaproteobacteria</taxon>
        <taxon>Hyphomicrobiales</taxon>
        <taxon>Nitrobacteraceae</taxon>
        <taxon>Bradyrhizobium</taxon>
    </lineage>
</organism>
<evidence type="ECO:0000313" key="1">
    <source>
        <dbReference type="EMBL" id="OAF07268.1"/>
    </source>
</evidence>
<comment type="caution">
    <text evidence="1">The sequence shown here is derived from an EMBL/GenBank/DDBJ whole genome shotgun (WGS) entry which is preliminary data.</text>
</comment>
<sequence>MWLAWPRPGRDRKVTDGRSLLAGCVHDTAGVIADTWSHLSWRQDEDRIDAATSSLLSDDDAQRLRSARSGRFLLGGQRAKILVHVHTDKALCQNGAGNPVKGDTGID</sequence>
<reference evidence="1 2" key="1">
    <citation type="submission" date="2016-02" db="EMBL/GenBank/DDBJ databases">
        <title>Draft genome sequence of the strain BR 10247T Bradyrhizobium neotropicale isolated from nodules of Centrolobium paraense.</title>
        <authorList>
            <person name="Simoes-Araujo J.L."/>
            <person name="Barauna A.C."/>
            <person name="Silva K."/>
            <person name="Zilli J.E."/>
        </authorList>
    </citation>
    <scope>NUCLEOTIDE SEQUENCE [LARGE SCALE GENOMIC DNA]</scope>
    <source>
        <strain evidence="1 2">BR 10247</strain>
    </source>
</reference>
<keyword evidence="2" id="KW-1185">Reference proteome</keyword>
<dbReference type="EMBL" id="LSEF01000114">
    <property type="protein sequence ID" value="OAF07268.1"/>
    <property type="molecule type" value="Genomic_DNA"/>
</dbReference>
<protein>
    <submittedName>
        <fullName evidence="1">Uncharacterized protein</fullName>
    </submittedName>
</protein>
<accession>A0A176YJZ7</accession>
<name>A0A176YJZ7_9BRAD</name>
<proteinExistence type="predicted"/>
<dbReference type="Proteomes" id="UP000077173">
    <property type="component" value="Unassembled WGS sequence"/>
</dbReference>
<evidence type="ECO:0000313" key="2">
    <source>
        <dbReference type="Proteomes" id="UP000077173"/>
    </source>
</evidence>
<gene>
    <name evidence="1" type="ORF">AXW67_30515</name>
</gene>
<dbReference type="AlphaFoldDB" id="A0A176YJZ7"/>